<proteinExistence type="predicted"/>
<reference evidence="1 2" key="1">
    <citation type="submission" date="2023-04" db="EMBL/GenBank/DDBJ databases">
        <title>A long-awaited taxogenomic arrangement of the family Halomonadaceae.</title>
        <authorList>
            <person name="De La Haba R."/>
            <person name="Chuvochina M."/>
            <person name="Wittouck S."/>
            <person name="Arahal D.R."/>
            <person name="Sanchez-Porro C."/>
            <person name="Hugenholtz P."/>
            <person name="Ventosa A."/>
        </authorList>
    </citation>
    <scope>NUCLEOTIDE SEQUENCE [LARGE SCALE GENOMIC DNA]</scope>
    <source>
        <strain evidence="1 2">DSM 23530</strain>
    </source>
</reference>
<protein>
    <submittedName>
        <fullName evidence="1">Transglutaminase-like cysteine peptidase</fullName>
    </submittedName>
</protein>
<evidence type="ECO:0000313" key="1">
    <source>
        <dbReference type="EMBL" id="MDR5866000.1"/>
    </source>
</evidence>
<dbReference type="PROSITE" id="PS51318">
    <property type="entry name" value="TAT"/>
    <property type="match status" value="1"/>
</dbReference>
<dbReference type="Gene3D" id="3.10.620.30">
    <property type="match status" value="1"/>
</dbReference>
<comment type="caution">
    <text evidence="1">The sequence shown here is derived from an EMBL/GenBank/DDBJ whole genome shotgun (WGS) entry which is preliminary data.</text>
</comment>
<dbReference type="EMBL" id="JARWAK010000002">
    <property type="protein sequence ID" value="MDR5866000.1"/>
    <property type="molecule type" value="Genomic_DNA"/>
</dbReference>
<dbReference type="SUPFAM" id="SSF54001">
    <property type="entry name" value="Cysteine proteinases"/>
    <property type="match status" value="1"/>
</dbReference>
<evidence type="ECO:0000313" key="2">
    <source>
        <dbReference type="Proteomes" id="UP001264519"/>
    </source>
</evidence>
<dbReference type="RefSeq" id="WP_309651598.1">
    <property type="nucleotide sequence ID" value="NZ_JARWAK010000002.1"/>
</dbReference>
<dbReference type="Pfam" id="PF06035">
    <property type="entry name" value="Peptidase_C93"/>
    <property type="match status" value="1"/>
</dbReference>
<dbReference type="InterPro" id="IPR010319">
    <property type="entry name" value="Transglutaminase-like_Cys_pept"/>
</dbReference>
<dbReference type="PANTHER" id="PTHR39327">
    <property type="match status" value="1"/>
</dbReference>
<dbReference type="InterPro" id="IPR006311">
    <property type="entry name" value="TAT_signal"/>
</dbReference>
<organism evidence="1 2">
    <name type="scientific">Halomonas koreensis</name>
    <dbReference type="NCBI Taxonomy" id="245385"/>
    <lineage>
        <taxon>Bacteria</taxon>
        <taxon>Pseudomonadati</taxon>
        <taxon>Pseudomonadota</taxon>
        <taxon>Gammaproteobacteria</taxon>
        <taxon>Oceanospirillales</taxon>
        <taxon>Halomonadaceae</taxon>
        <taxon>Halomonas</taxon>
    </lineage>
</organism>
<keyword evidence="2" id="KW-1185">Reference proteome</keyword>
<dbReference type="Proteomes" id="UP001264519">
    <property type="component" value="Unassembled WGS sequence"/>
</dbReference>
<accession>A0ABU1FZB0</accession>
<dbReference type="PANTHER" id="PTHR39327:SF1">
    <property type="entry name" value="BLR5470 PROTEIN"/>
    <property type="match status" value="1"/>
</dbReference>
<gene>
    <name evidence="1" type="ORF">QC818_04240</name>
</gene>
<sequence length="236" mass="26574">MADTPPHPHALDRRRCLTLLGGLALSALTGLGPAPAAARLDRARLRDSMQREFGAEGRRALEAWFALLERLRDADLRTRLREVNAFFNRRVRWLEDIDIWRQEDYWATPLETLGRGAGDCEDYTIAKYVTLRELGVAEARLRLIYVKARIGRSRISQAHMVLGYYATPGAVPLVLDNLVPTITSADERTDLDPVFSFNGSGLWAGGSTRSRADPVARLSRWRSVIDRMRRQGFQGG</sequence>
<name>A0ABU1FZB0_9GAMM</name>
<dbReference type="InterPro" id="IPR038765">
    <property type="entry name" value="Papain-like_cys_pep_sf"/>
</dbReference>